<feature type="binding site" evidence="8">
    <location>
        <position position="168"/>
    </location>
    <ligand>
        <name>Zn(2+)</name>
        <dbReference type="ChEBI" id="CHEBI:29105"/>
        <label>2</label>
    </ligand>
</feature>
<dbReference type="InterPro" id="IPR001305">
    <property type="entry name" value="HSP_DnaJ_Cys-rich_dom"/>
</dbReference>
<evidence type="ECO:0000259" key="10">
    <source>
        <dbReference type="PROSITE" id="PS50076"/>
    </source>
</evidence>
<keyword evidence="7 8" id="KW-0143">Chaperone</keyword>
<feature type="binding site" evidence="8">
    <location>
        <position position="192"/>
    </location>
    <ligand>
        <name>Zn(2+)</name>
        <dbReference type="ChEBI" id="CHEBI:29105"/>
        <label>2</label>
    </ligand>
</feature>
<dbReference type="HAMAP" id="MF_01152">
    <property type="entry name" value="DnaJ"/>
    <property type="match status" value="1"/>
</dbReference>
<keyword evidence="4 8" id="KW-0863">Zinc-finger</keyword>
<dbReference type="InterPro" id="IPR036410">
    <property type="entry name" value="HSP_DnaJ_Cys-rich_dom_sf"/>
</dbReference>
<evidence type="ECO:0000256" key="6">
    <source>
        <dbReference type="ARBA" id="ARBA00023016"/>
    </source>
</evidence>
<dbReference type="PROSITE" id="PS50076">
    <property type="entry name" value="DNAJ_2"/>
    <property type="match status" value="1"/>
</dbReference>
<name>A0ABZ2K9J0_9BACT</name>
<feature type="binding site" evidence="8">
    <location>
        <position position="148"/>
    </location>
    <ligand>
        <name>Zn(2+)</name>
        <dbReference type="ChEBI" id="CHEBI:29105"/>
        <label>1</label>
    </ligand>
</feature>
<comment type="caution">
    <text evidence="8">Lacks conserved residue(s) required for the propagation of feature annotation.</text>
</comment>
<evidence type="ECO:0000313" key="12">
    <source>
        <dbReference type="EMBL" id="WXA93504.1"/>
    </source>
</evidence>
<evidence type="ECO:0000313" key="13">
    <source>
        <dbReference type="Proteomes" id="UP001379533"/>
    </source>
</evidence>
<keyword evidence="3 8" id="KW-0677">Repeat</keyword>
<evidence type="ECO:0000256" key="5">
    <source>
        <dbReference type="ARBA" id="ARBA00022833"/>
    </source>
</evidence>
<organism evidence="12 13">
    <name type="scientific">Pendulispora brunnea</name>
    <dbReference type="NCBI Taxonomy" id="2905690"/>
    <lineage>
        <taxon>Bacteria</taxon>
        <taxon>Pseudomonadati</taxon>
        <taxon>Myxococcota</taxon>
        <taxon>Myxococcia</taxon>
        <taxon>Myxococcales</taxon>
        <taxon>Sorangiineae</taxon>
        <taxon>Pendulisporaceae</taxon>
        <taxon>Pendulispora</taxon>
    </lineage>
</organism>
<feature type="domain" description="CR-type" evidence="11">
    <location>
        <begin position="135"/>
        <end position="215"/>
    </location>
</feature>
<dbReference type="Pfam" id="PF01556">
    <property type="entry name" value="DnaJ_C"/>
    <property type="match status" value="1"/>
</dbReference>
<dbReference type="CDD" id="cd10747">
    <property type="entry name" value="DnaJ_C"/>
    <property type="match status" value="1"/>
</dbReference>
<dbReference type="NCBIfam" id="NF008035">
    <property type="entry name" value="PRK10767.1"/>
    <property type="match status" value="1"/>
</dbReference>
<proteinExistence type="inferred from homology"/>
<evidence type="ECO:0000256" key="4">
    <source>
        <dbReference type="ARBA" id="ARBA00022771"/>
    </source>
</evidence>
<dbReference type="Gene3D" id="2.10.230.10">
    <property type="entry name" value="Heat shock protein DnaJ, cysteine-rich domain"/>
    <property type="match status" value="1"/>
</dbReference>
<dbReference type="Proteomes" id="UP001379533">
    <property type="component" value="Chromosome"/>
</dbReference>
<keyword evidence="2 8" id="KW-0479">Metal-binding</keyword>
<evidence type="ECO:0000256" key="8">
    <source>
        <dbReference type="HAMAP-Rule" id="MF_01152"/>
    </source>
</evidence>
<dbReference type="CDD" id="cd06257">
    <property type="entry name" value="DnaJ"/>
    <property type="match status" value="1"/>
</dbReference>
<feature type="domain" description="J" evidence="10">
    <location>
        <begin position="7"/>
        <end position="72"/>
    </location>
</feature>
<gene>
    <name evidence="8 12" type="primary">dnaJ</name>
    <name evidence="12" type="ORF">LZC95_44515</name>
</gene>
<comment type="similarity">
    <text evidence="8">Belongs to the DnaJ family.</text>
</comment>
<dbReference type="Gene3D" id="1.10.287.110">
    <property type="entry name" value="DnaJ domain"/>
    <property type="match status" value="1"/>
</dbReference>
<reference evidence="12 13" key="1">
    <citation type="submission" date="2021-12" db="EMBL/GenBank/DDBJ databases">
        <title>Discovery of the Pendulisporaceae a myxobacterial family with distinct sporulation behavior and unique specialized metabolism.</title>
        <authorList>
            <person name="Garcia R."/>
            <person name="Popoff A."/>
            <person name="Bader C.D."/>
            <person name="Loehr J."/>
            <person name="Walesch S."/>
            <person name="Walt C."/>
            <person name="Boldt J."/>
            <person name="Bunk B."/>
            <person name="Haeckl F.J.F.P.J."/>
            <person name="Gunesch A.P."/>
            <person name="Birkelbach J."/>
            <person name="Nuebel U."/>
            <person name="Pietschmann T."/>
            <person name="Bach T."/>
            <person name="Mueller R."/>
        </authorList>
    </citation>
    <scope>NUCLEOTIDE SEQUENCE [LARGE SCALE GENOMIC DNA]</scope>
    <source>
        <strain evidence="12 13">MSr12523</strain>
    </source>
</reference>
<evidence type="ECO:0000256" key="1">
    <source>
        <dbReference type="ARBA" id="ARBA00022705"/>
    </source>
</evidence>
<feature type="binding site" evidence="8">
    <location>
        <position position="165"/>
    </location>
    <ligand>
        <name>Zn(2+)</name>
        <dbReference type="ChEBI" id="CHEBI:29105"/>
        <label>2</label>
    </ligand>
</feature>
<dbReference type="Pfam" id="PF00684">
    <property type="entry name" value="DnaJ_CXXCXGXG"/>
    <property type="match status" value="1"/>
</dbReference>
<comment type="cofactor">
    <cofactor evidence="8">
        <name>Zn(2+)</name>
        <dbReference type="ChEBI" id="CHEBI:29105"/>
    </cofactor>
    <text evidence="8">Binds 2 Zn(2+) ions per monomer.</text>
</comment>
<feature type="binding site" evidence="8">
    <location>
        <position position="206"/>
    </location>
    <ligand>
        <name>Zn(2+)</name>
        <dbReference type="ChEBI" id="CHEBI:29105"/>
        <label>1</label>
    </ligand>
</feature>
<dbReference type="PRINTS" id="PR00625">
    <property type="entry name" value="JDOMAIN"/>
</dbReference>
<dbReference type="SUPFAM" id="SSF46565">
    <property type="entry name" value="Chaperone J-domain"/>
    <property type="match status" value="1"/>
</dbReference>
<keyword evidence="1 8" id="KW-0235">DNA replication</keyword>
<feature type="zinc finger region" description="CR-type" evidence="9">
    <location>
        <begin position="135"/>
        <end position="215"/>
    </location>
</feature>
<evidence type="ECO:0000256" key="2">
    <source>
        <dbReference type="ARBA" id="ARBA00022723"/>
    </source>
</evidence>
<accession>A0ABZ2K9J0</accession>
<dbReference type="SUPFAM" id="SSF49493">
    <property type="entry name" value="HSP40/DnaJ peptide-binding domain"/>
    <property type="match status" value="2"/>
</dbReference>
<evidence type="ECO:0000256" key="7">
    <source>
        <dbReference type="ARBA" id="ARBA00023186"/>
    </source>
</evidence>
<keyword evidence="13" id="KW-1185">Reference proteome</keyword>
<evidence type="ECO:0000256" key="3">
    <source>
        <dbReference type="ARBA" id="ARBA00022737"/>
    </source>
</evidence>
<dbReference type="PANTHER" id="PTHR43096:SF52">
    <property type="entry name" value="DNAJ HOMOLOG 1, MITOCHONDRIAL-RELATED"/>
    <property type="match status" value="1"/>
</dbReference>
<protein>
    <recommendedName>
        <fullName evidence="8">Chaperone protein DnaJ</fullName>
    </recommendedName>
</protein>
<keyword evidence="8" id="KW-0963">Cytoplasm</keyword>
<dbReference type="InterPro" id="IPR036869">
    <property type="entry name" value="J_dom_sf"/>
</dbReference>
<dbReference type="SMART" id="SM00271">
    <property type="entry name" value="DnaJ"/>
    <property type="match status" value="1"/>
</dbReference>
<comment type="function">
    <text evidence="8">Participates actively in the response to hyperosmotic and heat shock by preventing the aggregation of stress-denatured proteins and by disaggregating proteins, also in an autonomous, DnaK-independent fashion. Unfolded proteins bind initially to DnaJ; upon interaction with the DnaJ-bound protein, DnaK hydrolyzes its bound ATP, resulting in the formation of a stable complex. GrpE releases ADP from DnaK; ATP binding to DnaK triggers the release of the substrate protein, thus completing the reaction cycle. Several rounds of ATP-dependent interactions between DnaJ, DnaK and GrpE are required for fully efficient folding. Also involved, together with DnaK and GrpE, in the DNA replication of plasmids through activation of initiation proteins.</text>
</comment>
<dbReference type="Gene3D" id="2.60.260.20">
    <property type="entry name" value="Urease metallochaperone UreE, N-terminal domain"/>
    <property type="match status" value="2"/>
</dbReference>
<evidence type="ECO:0000256" key="9">
    <source>
        <dbReference type="PROSITE-ProRule" id="PRU00546"/>
    </source>
</evidence>
<dbReference type="InterPro" id="IPR001623">
    <property type="entry name" value="DnaJ_domain"/>
</dbReference>
<dbReference type="InterPro" id="IPR012724">
    <property type="entry name" value="DnaJ"/>
</dbReference>
<dbReference type="PROSITE" id="PS00636">
    <property type="entry name" value="DNAJ_1"/>
    <property type="match status" value="1"/>
</dbReference>
<dbReference type="SUPFAM" id="SSF57938">
    <property type="entry name" value="DnaJ/Hsp40 cysteine-rich domain"/>
    <property type="match status" value="1"/>
</dbReference>
<comment type="subcellular location">
    <subcellularLocation>
        <location evidence="8">Cytoplasm</location>
    </subcellularLocation>
</comment>
<dbReference type="InterPro" id="IPR002939">
    <property type="entry name" value="DnaJ_C"/>
</dbReference>
<dbReference type="EMBL" id="CP089982">
    <property type="protein sequence ID" value="WXA93504.1"/>
    <property type="molecule type" value="Genomic_DNA"/>
</dbReference>
<feature type="binding site" evidence="8">
    <location>
        <position position="151"/>
    </location>
    <ligand>
        <name>Zn(2+)</name>
        <dbReference type="ChEBI" id="CHEBI:29105"/>
        <label>1</label>
    </ligand>
</feature>
<feature type="binding site" evidence="8">
    <location>
        <position position="203"/>
    </location>
    <ligand>
        <name>Zn(2+)</name>
        <dbReference type="ChEBI" id="CHEBI:29105"/>
        <label>1</label>
    </ligand>
</feature>
<keyword evidence="5 8" id="KW-0862">Zinc</keyword>
<comment type="domain">
    <text evidence="8">The J domain is necessary and sufficient to stimulate DnaK ATPase activity. Zinc center 1 plays an important role in the autonomous, DnaK-independent chaperone activity of DnaJ. Zinc center 2 is essential for interaction with DnaK and for DnaJ activity.</text>
</comment>
<comment type="subunit">
    <text evidence="8">Homodimer.</text>
</comment>
<dbReference type="Pfam" id="PF00226">
    <property type="entry name" value="DnaJ"/>
    <property type="match status" value="1"/>
</dbReference>
<keyword evidence="6 8" id="KW-0346">Stress response</keyword>
<dbReference type="CDD" id="cd10719">
    <property type="entry name" value="DnaJ_zf"/>
    <property type="match status" value="1"/>
</dbReference>
<dbReference type="PANTHER" id="PTHR43096">
    <property type="entry name" value="DNAJ HOMOLOG 1, MITOCHONDRIAL-RELATED"/>
    <property type="match status" value="1"/>
</dbReference>
<dbReference type="RefSeq" id="WP_394844105.1">
    <property type="nucleotide sequence ID" value="NZ_CP089982.1"/>
</dbReference>
<dbReference type="InterPro" id="IPR018253">
    <property type="entry name" value="DnaJ_domain_CS"/>
</dbReference>
<dbReference type="PROSITE" id="PS51188">
    <property type="entry name" value="ZF_CR"/>
    <property type="match status" value="1"/>
</dbReference>
<sequence>MAQVQRDHYEVLGVERNSSADEIKAAFRKLASQHHPDRNPDDPQAALRFKEIAASYQVLSDPQRRALYDRFGHNAEASGSPFSASGPFAGGVVDISDIAVDGLLGDLLGVFGVGRGDKGDIKRELEISFEEAAFGCEKNLQYERVVTCGDCRGTASAPGHVPETCPACNGRGRVRFQQGILPIAVERTCSRCRGSGKMITHPCGTCKGSGLVSNSHTLVVTIPPGVDSGQTRLVSGAGNRPRPDRAPGDLEIIIVVRAHPFFRRAGDDVACQVPITFAQAALGGEVEVPTLDGKGKLRVPQGTQPGSLLRIKQKGMPRRSGIGRGDQLVEVTIEVPTSLSERQRELLGQLAKELGEDVQPQRKTFMEKLKDLFG</sequence>
<evidence type="ECO:0000259" key="11">
    <source>
        <dbReference type="PROSITE" id="PS51188"/>
    </source>
</evidence>
<feature type="binding site" evidence="8">
    <location>
        <position position="189"/>
    </location>
    <ligand>
        <name>Zn(2+)</name>
        <dbReference type="ChEBI" id="CHEBI:29105"/>
        <label>2</label>
    </ligand>
</feature>
<dbReference type="InterPro" id="IPR008971">
    <property type="entry name" value="HSP40/DnaJ_pept-bd"/>
</dbReference>